<name>A0A162R1H7_9CRUS</name>
<dbReference type="Pfam" id="PF07347">
    <property type="entry name" value="CI-B14_5a"/>
    <property type="match status" value="1"/>
</dbReference>
<protein>
    <recommendedName>
        <fullName evidence="5">NADH dehydrogenase [ubiquinone] 1 alpha subcomplex subunit 7</fullName>
    </recommendedName>
    <alternativeName>
        <fullName evidence="14">Complex I-B14.5a</fullName>
    </alternativeName>
    <alternativeName>
        <fullName evidence="13">NADH-ubiquinone oxidoreductase subunit B14.5a</fullName>
    </alternativeName>
</protein>
<dbReference type="OrthoDB" id="10063829at2759"/>
<comment type="caution">
    <text evidence="15">The sequence shown here is derived from an EMBL/GenBank/DDBJ whole genome shotgun (WGS) entry which is preliminary data.</text>
</comment>
<evidence type="ECO:0000256" key="8">
    <source>
        <dbReference type="ARBA" id="ARBA00022792"/>
    </source>
</evidence>
<dbReference type="EMBL" id="LRGB01000243">
    <property type="protein sequence ID" value="KZS20144.1"/>
    <property type="molecule type" value="Genomic_DNA"/>
</dbReference>
<reference evidence="15 16" key="1">
    <citation type="submission" date="2016-03" db="EMBL/GenBank/DDBJ databases">
        <title>EvidentialGene: Evidence-directed Construction of Genes on Genomes.</title>
        <authorList>
            <person name="Gilbert D.G."/>
            <person name="Choi J.-H."/>
            <person name="Mockaitis K."/>
            <person name="Colbourne J."/>
            <person name="Pfrender M."/>
        </authorList>
    </citation>
    <scope>NUCLEOTIDE SEQUENCE [LARGE SCALE GENOMIC DNA]</scope>
    <source>
        <strain evidence="15 16">Xinb3</strain>
        <tissue evidence="15">Complete organism</tissue>
    </source>
</reference>
<evidence type="ECO:0000256" key="13">
    <source>
        <dbReference type="ARBA" id="ARBA00030360"/>
    </source>
</evidence>
<proteinExistence type="inferred from homology"/>
<keyword evidence="16" id="KW-1185">Reference proteome</keyword>
<keyword evidence="15" id="KW-0830">Ubiquinone</keyword>
<keyword evidence="12" id="KW-0472">Membrane</keyword>
<evidence type="ECO:0000256" key="5">
    <source>
        <dbReference type="ARBA" id="ARBA00016383"/>
    </source>
</evidence>
<evidence type="ECO:0000256" key="4">
    <source>
        <dbReference type="ARBA" id="ARBA00011533"/>
    </source>
</evidence>
<accession>A0A162R1H7</accession>
<comment type="subcellular location">
    <subcellularLocation>
        <location evidence="2">Mitochondrion inner membrane</location>
        <topology evidence="2">Peripheral membrane protein</topology>
        <orientation evidence="2">Matrix side</orientation>
    </subcellularLocation>
</comment>
<keyword evidence="8" id="KW-0999">Mitochondrion inner membrane</keyword>
<keyword evidence="9" id="KW-0249">Electron transport</keyword>
<evidence type="ECO:0000256" key="14">
    <source>
        <dbReference type="ARBA" id="ARBA00033401"/>
    </source>
</evidence>
<dbReference type="STRING" id="35525.A0A162R1H7"/>
<gene>
    <name evidence="15" type="ORF">APZ42_013128</name>
</gene>
<comment type="similarity">
    <text evidence="3">Belongs to the complex I NDUFA7 subunit family.</text>
</comment>
<evidence type="ECO:0000256" key="11">
    <source>
        <dbReference type="ARBA" id="ARBA00023128"/>
    </source>
</evidence>
<keyword evidence="10" id="KW-0007">Acetylation</keyword>
<organism evidence="15 16">
    <name type="scientific">Daphnia magna</name>
    <dbReference type="NCBI Taxonomy" id="35525"/>
    <lineage>
        <taxon>Eukaryota</taxon>
        <taxon>Metazoa</taxon>
        <taxon>Ecdysozoa</taxon>
        <taxon>Arthropoda</taxon>
        <taxon>Crustacea</taxon>
        <taxon>Branchiopoda</taxon>
        <taxon>Diplostraca</taxon>
        <taxon>Cladocera</taxon>
        <taxon>Anomopoda</taxon>
        <taxon>Daphniidae</taxon>
        <taxon>Daphnia</taxon>
    </lineage>
</organism>
<dbReference type="GO" id="GO:0005743">
    <property type="term" value="C:mitochondrial inner membrane"/>
    <property type="evidence" value="ECO:0007669"/>
    <property type="project" value="UniProtKB-SubCell"/>
</dbReference>
<keyword evidence="6" id="KW-0813">Transport</keyword>
<evidence type="ECO:0000256" key="6">
    <source>
        <dbReference type="ARBA" id="ARBA00022448"/>
    </source>
</evidence>
<sequence>MAKVPLREVTPLLQSIRAFLLGRTHKSQLRSAYEMVSHDQPPPNLPDGPYNKLSGNYYYTHDARREVHPPTVVAVNSKTSSKLLINKADSKESSVTVKKPVAPGKVFHWD</sequence>
<evidence type="ECO:0000256" key="9">
    <source>
        <dbReference type="ARBA" id="ARBA00022982"/>
    </source>
</evidence>
<evidence type="ECO:0000256" key="10">
    <source>
        <dbReference type="ARBA" id="ARBA00022990"/>
    </source>
</evidence>
<evidence type="ECO:0000313" key="16">
    <source>
        <dbReference type="Proteomes" id="UP000076858"/>
    </source>
</evidence>
<evidence type="ECO:0000256" key="7">
    <source>
        <dbReference type="ARBA" id="ARBA00022660"/>
    </source>
</evidence>
<evidence type="ECO:0000256" key="2">
    <source>
        <dbReference type="ARBA" id="ARBA00004443"/>
    </source>
</evidence>
<comment type="subunit">
    <text evidence="4">Complex I is composed of 45 different subunits.</text>
</comment>
<comment type="function">
    <text evidence="1">Accessory subunit of the mitochondrial membrane respiratory chain NADH dehydrogenase (Complex I), that is believed not to be involved in catalysis. Complex I functions in the transfer of electrons from NADH to the respiratory chain. The immediate electron acceptor for the enzyme is believed to be ubiquinone.</text>
</comment>
<dbReference type="InterPro" id="IPR009947">
    <property type="entry name" value="NDUA7"/>
</dbReference>
<dbReference type="PANTHER" id="PTHR12485:SF1">
    <property type="entry name" value="NADH DEHYDROGENASE [UBIQUINONE] 1 ALPHA SUBCOMPLEX SUBUNIT 7"/>
    <property type="match status" value="1"/>
</dbReference>
<evidence type="ECO:0000256" key="3">
    <source>
        <dbReference type="ARBA" id="ARBA00005482"/>
    </source>
</evidence>
<keyword evidence="11" id="KW-0496">Mitochondrion</keyword>
<dbReference type="Proteomes" id="UP000076858">
    <property type="component" value="Unassembled WGS sequence"/>
</dbReference>
<dbReference type="AlphaFoldDB" id="A0A162R1H7"/>
<evidence type="ECO:0000313" key="15">
    <source>
        <dbReference type="EMBL" id="KZS20144.1"/>
    </source>
</evidence>
<dbReference type="PANTHER" id="PTHR12485">
    <property type="entry name" value="NADH-UBIQUINONE OXIDOREDUCTASE SUBUNIT B"/>
    <property type="match status" value="1"/>
</dbReference>
<keyword evidence="7" id="KW-0679">Respiratory chain</keyword>
<evidence type="ECO:0000256" key="12">
    <source>
        <dbReference type="ARBA" id="ARBA00023136"/>
    </source>
</evidence>
<dbReference type="GO" id="GO:0006120">
    <property type="term" value="P:mitochondrial electron transport, NADH to ubiquinone"/>
    <property type="evidence" value="ECO:0007669"/>
    <property type="project" value="TreeGrafter"/>
</dbReference>
<evidence type="ECO:0000256" key="1">
    <source>
        <dbReference type="ARBA" id="ARBA00003195"/>
    </source>
</evidence>